<evidence type="ECO:0000313" key="1">
    <source>
        <dbReference type="EMBL" id="RVU03791.1"/>
    </source>
</evidence>
<sequence length="320" mass="33624">MSPPEPLPTDPSESGLRLQIARGDAVVDAVEPVLRHLLSYRHQALFSDDVMARLRAMLADLGRQLAEALDHAGAPVVQGAQLLTSILPEVPGLIAHLHAVALEWQVTERLAARTGLDPVLTPLIQALIGSSDGEVSARAMRLLAAQARFAQMQRRMQLPLAELPPELLHGVLVALHVLTEGDRALQAGAMRAEADLRAAYDEAGTRQGLLQQAVAGMGQGAVAGLALGHAGVAVFITALAQACADKRRDPAVLLLQEGQQTRLALTLRAAGARVESVHETLMALHGHMEGAARVPSALDRITVEGAAHVLTQADRAGGGA</sequence>
<dbReference type="OrthoDB" id="7390251at2"/>
<dbReference type="AlphaFoldDB" id="A0A437N1S5"/>
<protein>
    <submittedName>
        <fullName evidence="1">Uncharacterized protein</fullName>
    </submittedName>
</protein>
<name>A0A437N1S5_9SPHN</name>
<comment type="caution">
    <text evidence="1">The sequence shown here is derived from an EMBL/GenBank/DDBJ whole genome shotgun (WGS) entry which is preliminary data.</text>
</comment>
<dbReference type="EMBL" id="SACO01000012">
    <property type="protein sequence ID" value="RVU03791.1"/>
    <property type="molecule type" value="Genomic_DNA"/>
</dbReference>
<keyword evidence="2" id="KW-1185">Reference proteome</keyword>
<accession>A0A437N1S5</accession>
<dbReference type="RefSeq" id="WP_127710802.1">
    <property type="nucleotide sequence ID" value="NZ_SACO01000012.1"/>
</dbReference>
<evidence type="ECO:0000313" key="2">
    <source>
        <dbReference type="Proteomes" id="UP000282837"/>
    </source>
</evidence>
<gene>
    <name evidence="1" type="ORF">EOE18_14555</name>
</gene>
<organism evidence="1 2">
    <name type="scientific">Novosphingobium umbonatum</name>
    <dbReference type="NCBI Taxonomy" id="1908524"/>
    <lineage>
        <taxon>Bacteria</taxon>
        <taxon>Pseudomonadati</taxon>
        <taxon>Pseudomonadota</taxon>
        <taxon>Alphaproteobacteria</taxon>
        <taxon>Sphingomonadales</taxon>
        <taxon>Sphingomonadaceae</taxon>
        <taxon>Novosphingobium</taxon>
    </lineage>
</organism>
<dbReference type="Proteomes" id="UP000282837">
    <property type="component" value="Unassembled WGS sequence"/>
</dbReference>
<reference evidence="1 2" key="1">
    <citation type="submission" date="2019-01" db="EMBL/GenBank/DDBJ databases">
        <authorList>
            <person name="Chen W.-M."/>
        </authorList>
    </citation>
    <scope>NUCLEOTIDE SEQUENCE [LARGE SCALE GENOMIC DNA]</scope>
    <source>
        <strain evidence="1 2">FSY-9</strain>
    </source>
</reference>
<proteinExistence type="predicted"/>